<dbReference type="AlphaFoldDB" id="A0A8S1V5N2"/>
<reference evidence="1" key="1">
    <citation type="submission" date="2021-01" db="EMBL/GenBank/DDBJ databases">
        <authorList>
            <consortium name="Genoscope - CEA"/>
            <person name="William W."/>
        </authorList>
    </citation>
    <scope>NUCLEOTIDE SEQUENCE</scope>
</reference>
<organism evidence="1 2">
    <name type="scientific">Paramecium octaurelia</name>
    <dbReference type="NCBI Taxonomy" id="43137"/>
    <lineage>
        <taxon>Eukaryota</taxon>
        <taxon>Sar</taxon>
        <taxon>Alveolata</taxon>
        <taxon>Ciliophora</taxon>
        <taxon>Intramacronucleata</taxon>
        <taxon>Oligohymenophorea</taxon>
        <taxon>Peniculida</taxon>
        <taxon>Parameciidae</taxon>
        <taxon>Paramecium</taxon>
    </lineage>
</organism>
<evidence type="ECO:0000313" key="2">
    <source>
        <dbReference type="Proteomes" id="UP000683925"/>
    </source>
</evidence>
<proteinExistence type="predicted"/>
<accession>A0A8S1V5N2</accession>
<name>A0A8S1V5N2_PAROT</name>
<evidence type="ECO:0000313" key="1">
    <source>
        <dbReference type="EMBL" id="CAD8170066.1"/>
    </source>
</evidence>
<sequence length="118" mass="13930">MVLQYYVKVDLELLFVFCINCLLCYNSSTSITSIDPYSFNLAILNISRKEASSLNMFNTEAYYDNNLLKARKISIIITNFQLMLLICYDEFYFSLNTIANSMQQYKKYFKTYKHLNSL</sequence>
<keyword evidence="2" id="KW-1185">Reference proteome</keyword>
<gene>
    <name evidence="1" type="ORF">POCTA_138.1.T0540279</name>
</gene>
<dbReference type="EMBL" id="CAJJDP010000054">
    <property type="protein sequence ID" value="CAD8170066.1"/>
    <property type="molecule type" value="Genomic_DNA"/>
</dbReference>
<dbReference type="Proteomes" id="UP000683925">
    <property type="component" value="Unassembled WGS sequence"/>
</dbReference>
<protein>
    <submittedName>
        <fullName evidence="1">Uncharacterized protein</fullName>
    </submittedName>
</protein>
<comment type="caution">
    <text evidence="1">The sequence shown here is derived from an EMBL/GenBank/DDBJ whole genome shotgun (WGS) entry which is preliminary data.</text>
</comment>